<gene>
    <name evidence="2" type="ORF">RTCCBAU85039_1902</name>
    <name evidence="3" type="ORF">SAMN05216228_1006114</name>
</gene>
<dbReference type="Proteomes" id="UP000198939">
    <property type="component" value="Unassembled WGS sequence"/>
</dbReference>
<dbReference type="RefSeq" id="WP_072373697.1">
    <property type="nucleotide sequence ID" value="NZ_FNXB01000008.1"/>
</dbReference>
<dbReference type="InterPro" id="IPR050834">
    <property type="entry name" value="Glycosyltransf_2"/>
</dbReference>
<feature type="domain" description="Glycosyltransferase 2-like" evidence="1">
    <location>
        <begin position="3"/>
        <end position="129"/>
    </location>
</feature>
<dbReference type="STRING" id="501024.RTCCBAU85039_1902"/>
<dbReference type="SUPFAM" id="SSF53448">
    <property type="entry name" value="Nucleotide-diphospho-sugar transferases"/>
    <property type="match status" value="1"/>
</dbReference>
<reference evidence="2" key="3">
    <citation type="submission" date="2016-10" db="EMBL/GenBank/DDBJ databases">
        <authorList>
            <person name="de Groot N.N."/>
        </authorList>
    </citation>
    <scope>NUCLEOTIDE SEQUENCE [LARGE SCALE GENOMIC DNA]</scope>
    <source>
        <strain evidence="2">CCBAU85039</strain>
    </source>
</reference>
<dbReference type="Proteomes" id="UP000183063">
    <property type="component" value="Unassembled WGS sequence"/>
</dbReference>
<evidence type="ECO:0000313" key="2">
    <source>
        <dbReference type="EMBL" id="SEH70808.1"/>
    </source>
</evidence>
<keyword evidence="2" id="KW-0808">Transferase</keyword>
<protein>
    <submittedName>
        <fullName evidence="3">Glycosyl transferase family 2</fullName>
    </submittedName>
    <submittedName>
        <fullName evidence="2">Putative glycosyl transferase</fullName>
    </submittedName>
</protein>
<dbReference type="InterPro" id="IPR001173">
    <property type="entry name" value="Glyco_trans_2-like"/>
</dbReference>
<dbReference type="GO" id="GO:0016740">
    <property type="term" value="F:transferase activity"/>
    <property type="evidence" value="ECO:0007669"/>
    <property type="project" value="UniProtKB-KW"/>
</dbReference>
<keyword evidence="5" id="KW-1185">Reference proteome</keyword>
<dbReference type="AlphaFoldDB" id="A0A1H8IFV8"/>
<reference evidence="3 5" key="2">
    <citation type="submission" date="2016-10" db="EMBL/GenBank/DDBJ databases">
        <authorList>
            <person name="Varghese N."/>
            <person name="Submissions S."/>
        </authorList>
    </citation>
    <scope>NUCLEOTIDE SEQUENCE [LARGE SCALE GENOMIC DNA]</scope>
    <source>
        <strain evidence="3 5">CGMCC 1.7071</strain>
    </source>
</reference>
<dbReference type="PANTHER" id="PTHR43685">
    <property type="entry name" value="GLYCOSYLTRANSFERASE"/>
    <property type="match status" value="1"/>
</dbReference>
<evidence type="ECO:0000313" key="4">
    <source>
        <dbReference type="Proteomes" id="UP000183063"/>
    </source>
</evidence>
<accession>A0A1H8IFV8</accession>
<dbReference type="EMBL" id="FNXB01000008">
    <property type="protein sequence ID" value="SEH70808.1"/>
    <property type="molecule type" value="Genomic_DNA"/>
</dbReference>
<dbReference type="Gene3D" id="3.90.550.10">
    <property type="entry name" value="Spore Coat Polysaccharide Biosynthesis Protein SpsA, Chain A"/>
    <property type="match status" value="1"/>
</dbReference>
<dbReference type="EMBL" id="FOCV01000006">
    <property type="protein sequence ID" value="SEN67241.1"/>
    <property type="molecule type" value="Genomic_DNA"/>
</dbReference>
<evidence type="ECO:0000313" key="3">
    <source>
        <dbReference type="EMBL" id="SEN67241.1"/>
    </source>
</evidence>
<proteinExistence type="predicted"/>
<name>A0A1H8IFV8_9HYPH</name>
<dbReference type="Pfam" id="PF00535">
    <property type="entry name" value="Glycos_transf_2"/>
    <property type="match status" value="1"/>
</dbReference>
<dbReference type="InterPro" id="IPR029044">
    <property type="entry name" value="Nucleotide-diphossugar_trans"/>
</dbReference>
<dbReference type="PANTHER" id="PTHR43685:SF2">
    <property type="entry name" value="GLYCOSYLTRANSFERASE 2-LIKE DOMAIN-CONTAINING PROTEIN"/>
    <property type="match status" value="1"/>
</dbReference>
<reference evidence="4" key="1">
    <citation type="submission" date="2016-10" db="EMBL/GenBank/DDBJ databases">
        <authorList>
            <person name="Wibberg D."/>
        </authorList>
    </citation>
    <scope>NUCLEOTIDE SEQUENCE [LARGE SCALE GENOMIC DNA]</scope>
</reference>
<evidence type="ECO:0000313" key="5">
    <source>
        <dbReference type="Proteomes" id="UP000198939"/>
    </source>
</evidence>
<evidence type="ECO:0000259" key="1">
    <source>
        <dbReference type="Pfam" id="PF00535"/>
    </source>
</evidence>
<sequence length="311" mass="34075">MISVIIPHLDQSEMLRRCLASLTREVNPRLSVEIIVVDNGSKQMPVEVCASFPNVKLLSQSVPGPGPARNLGVANAAGDTLAFIDADCVAADGWLDEIEHQFSSDPSKSILGGDVRIGCENPSHPTLLEAYESVFAYRMKEYIAKQGFTGTGNLAVRAEVFASVGEFGGIDIAEDRDWGQRALKGGYRTHYCEKMIAYHPARKSFSELALKWQRHTAHDLARVKGRRGWRLRWIVRAAAVALSPVAEVTRICSSARLSGWRARGLAFVGLVLIRGYRTAIMVLLACGATDATTLSRRWNPRSIAGTPSKNR</sequence>
<organism evidence="2 4">
    <name type="scientific">Rhizobium tibeticum</name>
    <dbReference type="NCBI Taxonomy" id="501024"/>
    <lineage>
        <taxon>Bacteria</taxon>
        <taxon>Pseudomonadati</taxon>
        <taxon>Pseudomonadota</taxon>
        <taxon>Alphaproteobacteria</taxon>
        <taxon>Hyphomicrobiales</taxon>
        <taxon>Rhizobiaceae</taxon>
        <taxon>Rhizobium/Agrobacterium group</taxon>
        <taxon>Rhizobium</taxon>
    </lineage>
</organism>
<dbReference type="OrthoDB" id="6653642at2"/>